<evidence type="ECO:0000313" key="14">
    <source>
        <dbReference type="Proteomes" id="UP000000267"/>
    </source>
</evidence>
<feature type="transmembrane region" description="Helical" evidence="12">
    <location>
        <begin position="165"/>
        <end position="186"/>
    </location>
</feature>
<comment type="subcellular location">
    <subcellularLocation>
        <location evidence="1 12">Endoplasmic reticulum membrane</location>
        <topology evidence="1 12">Multi-pass membrane protein</topology>
    </subcellularLocation>
</comment>
<evidence type="ECO:0000256" key="4">
    <source>
        <dbReference type="ARBA" id="ARBA00022502"/>
    </source>
</evidence>
<evidence type="ECO:0000256" key="11">
    <source>
        <dbReference type="ARBA" id="ARBA00024708"/>
    </source>
</evidence>
<evidence type="ECO:0000256" key="6">
    <source>
        <dbReference type="ARBA" id="ARBA00022679"/>
    </source>
</evidence>
<feature type="transmembrane region" description="Helical" evidence="12">
    <location>
        <begin position="262"/>
        <end position="281"/>
    </location>
</feature>
<dbReference type="GO" id="GO:0005789">
    <property type="term" value="C:endoplasmic reticulum membrane"/>
    <property type="evidence" value="ECO:0007669"/>
    <property type="project" value="UniProtKB-SubCell"/>
</dbReference>
<dbReference type="GO" id="GO:0006506">
    <property type="term" value="P:GPI anchor biosynthetic process"/>
    <property type="evidence" value="ECO:0007669"/>
    <property type="project" value="UniProtKB-UniPathway"/>
</dbReference>
<dbReference type="PhylomeDB" id="A7TJJ4"/>
<dbReference type="Pfam" id="PF03901">
    <property type="entry name" value="Glyco_transf_22"/>
    <property type="match status" value="1"/>
</dbReference>
<organism evidence="14">
    <name type="scientific">Vanderwaltozyma polyspora (strain ATCC 22028 / DSM 70294 / BCRC 21397 / CBS 2163 / NBRC 10782 / NRRL Y-8283 / UCD 57-17)</name>
    <name type="common">Kluyveromyces polysporus</name>
    <dbReference type="NCBI Taxonomy" id="436907"/>
    <lineage>
        <taxon>Eukaryota</taxon>
        <taxon>Fungi</taxon>
        <taxon>Dikarya</taxon>
        <taxon>Ascomycota</taxon>
        <taxon>Saccharomycotina</taxon>
        <taxon>Saccharomycetes</taxon>
        <taxon>Saccharomycetales</taxon>
        <taxon>Saccharomycetaceae</taxon>
        <taxon>Vanderwaltozyma</taxon>
    </lineage>
</organism>
<dbReference type="InterPro" id="IPR005599">
    <property type="entry name" value="GPI_mannosylTrfase"/>
</dbReference>
<evidence type="ECO:0000313" key="13">
    <source>
        <dbReference type="EMBL" id="EDO17537.1"/>
    </source>
</evidence>
<comment type="function">
    <text evidence="11">Mannosyltransferase involved in glycosylphosphatidylinositol-anchor biosynthesis. Transfers the third mannose to Man2-GlcN-acyl-PI during GPI precursor assembly.</text>
</comment>
<dbReference type="OMA" id="HHMVFNN"/>
<keyword evidence="6" id="KW-0808">Transferase</keyword>
<name>A7TJJ4_VANPO</name>
<gene>
    <name evidence="13" type="ORF">Kpol_534p16</name>
</gene>
<keyword evidence="5 12" id="KW-0328">Glycosyltransferase</keyword>
<evidence type="ECO:0000256" key="8">
    <source>
        <dbReference type="ARBA" id="ARBA00022824"/>
    </source>
</evidence>
<keyword evidence="14" id="KW-1185">Reference proteome</keyword>
<comment type="pathway">
    <text evidence="2">Glycolipid biosynthesis; glycosylphosphatidylinositol-anchor biosynthesis.</text>
</comment>
<dbReference type="PANTHER" id="PTHR22760">
    <property type="entry name" value="GLYCOSYLTRANSFERASE"/>
    <property type="match status" value="1"/>
</dbReference>
<keyword evidence="9 12" id="KW-1133">Transmembrane helix</keyword>
<dbReference type="HOGENOM" id="CLU_012353_2_0_1"/>
<feature type="transmembrane region" description="Helical" evidence="12">
    <location>
        <begin position="313"/>
        <end position="333"/>
    </location>
</feature>
<dbReference type="FunCoup" id="A7TJJ4">
    <property type="interactions" value="876"/>
</dbReference>
<dbReference type="EMBL" id="DS480402">
    <property type="protein sequence ID" value="EDO17537.1"/>
    <property type="molecule type" value="Genomic_DNA"/>
</dbReference>
<feature type="transmembrane region" description="Helical" evidence="12">
    <location>
        <begin position="232"/>
        <end position="250"/>
    </location>
</feature>
<protein>
    <recommendedName>
        <fullName evidence="12">Mannosyltransferase</fullName>
        <ecNumber evidence="12">2.4.1.-</ecNumber>
    </recommendedName>
</protein>
<sequence length="580" mass="68251">MPDLLLIVLLRFANACLTRTFFQADEFWQSLEPAHVMAFGYGELTWEWKFGLRSYAFPLLFEILYRFILLIIRLYPIFVGVLLKVLGWLPLTQETLISWGTFFNSESTISRIEYLGVIYGPKLLMSVISGLGEYYTLLFVQKLYLLTFVKENDNKPSHLKNNVYIIAKVLTLSNLFNCFCISRTFINSFEMSLTAISLYYWDWTQGNNINSKDFKISLFIAISTCLQRPSNGLIWLVLGGTLLLNLSMNRRYKDIFMLLRKIIEMFLLAFALNTSIDYYFYKELTFPIFRFIKFNFTSPLSRFYGVAPWNFHLFQSLPILLGYSLPFFIYGLCVRIPTREDKSSIWNPIVTVKLSIVINIIIFSVLSHKEFRFIYQLQPLFILISTMAISKLNLSEYLTLKRLSFLKYLVPLVSVLISLTLCYCHESGSIAVMKYLHNKKTIDSLGFIMPCHSTPWQSYLHRNDIKSLWAITCDPPLHLLEDKDAIEKLQYYMDESDYLYDNIPKFMSDYFPSLTINNDGKNKEYEWPEYLVIFEHLDDEYMNTYLQDSIYTEEIRFFNSLVHWDHRRAGDLIVYHKSQG</sequence>
<evidence type="ECO:0000256" key="10">
    <source>
        <dbReference type="ARBA" id="ARBA00023136"/>
    </source>
</evidence>
<dbReference type="InParanoid" id="A7TJJ4"/>
<dbReference type="GeneID" id="5545759"/>
<evidence type="ECO:0000256" key="1">
    <source>
        <dbReference type="ARBA" id="ARBA00004477"/>
    </source>
</evidence>
<evidence type="ECO:0000256" key="7">
    <source>
        <dbReference type="ARBA" id="ARBA00022692"/>
    </source>
</evidence>
<keyword evidence="8 12" id="KW-0256">Endoplasmic reticulum</keyword>
<evidence type="ECO:0000256" key="3">
    <source>
        <dbReference type="ARBA" id="ARBA00006065"/>
    </source>
</evidence>
<keyword evidence="4" id="KW-0337">GPI-anchor biosynthesis</keyword>
<feature type="transmembrane region" description="Helical" evidence="12">
    <location>
        <begin position="63"/>
        <end position="83"/>
    </location>
</feature>
<dbReference type="AlphaFoldDB" id="A7TJJ4"/>
<evidence type="ECO:0000256" key="5">
    <source>
        <dbReference type="ARBA" id="ARBA00022676"/>
    </source>
</evidence>
<feature type="transmembrane region" description="Helical" evidence="12">
    <location>
        <begin position="345"/>
        <end position="367"/>
    </location>
</feature>
<reference evidence="13 14" key="1">
    <citation type="journal article" date="2007" name="Proc. Natl. Acad. Sci. U.S.A.">
        <title>Independent sorting-out of thousands of duplicated gene pairs in two yeast species descended from a whole-genome duplication.</title>
        <authorList>
            <person name="Scannell D.R."/>
            <person name="Frank A.C."/>
            <person name="Conant G.C."/>
            <person name="Byrne K.P."/>
            <person name="Woolfit M."/>
            <person name="Wolfe K.H."/>
        </authorList>
    </citation>
    <scope>NUCLEOTIDE SEQUENCE [LARGE SCALE GENOMIC DNA]</scope>
    <source>
        <strain evidence="14">ATCC 22028 / DSM 70294 / BCRC 21397 / CBS 2163 / NBRC 10782 / NRRL Y-8283 / UCD 57-17</strain>
    </source>
</reference>
<dbReference type="Proteomes" id="UP000000267">
    <property type="component" value="Unassembled WGS sequence"/>
</dbReference>
<evidence type="ECO:0000256" key="12">
    <source>
        <dbReference type="RuleBase" id="RU363075"/>
    </source>
</evidence>
<accession>A7TJJ4</accession>
<dbReference type="PANTHER" id="PTHR22760:SF4">
    <property type="entry name" value="GPI MANNOSYLTRANSFERASE 3"/>
    <property type="match status" value="1"/>
</dbReference>
<dbReference type="KEGG" id="vpo:Kpol_534p16"/>
<dbReference type="OrthoDB" id="416834at2759"/>
<dbReference type="UniPathway" id="UPA00196"/>
<dbReference type="RefSeq" id="XP_001645395.1">
    <property type="nucleotide sequence ID" value="XM_001645345.1"/>
</dbReference>
<dbReference type="eggNOG" id="KOG1771">
    <property type="taxonomic scope" value="Eukaryota"/>
</dbReference>
<evidence type="ECO:0000256" key="2">
    <source>
        <dbReference type="ARBA" id="ARBA00004687"/>
    </source>
</evidence>
<dbReference type="GO" id="GO:0000026">
    <property type="term" value="F:alpha-1,2-mannosyltransferase activity"/>
    <property type="evidence" value="ECO:0007669"/>
    <property type="project" value="EnsemblFungi"/>
</dbReference>
<dbReference type="EC" id="2.4.1.-" evidence="12"/>
<dbReference type="STRING" id="436907.A7TJJ4"/>
<evidence type="ECO:0000256" key="9">
    <source>
        <dbReference type="ARBA" id="ARBA00022989"/>
    </source>
</evidence>
<keyword evidence="7 12" id="KW-0812">Transmembrane</keyword>
<comment type="similarity">
    <text evidence="3">Belongs to the glycosyltransferase 22 family. PIGB subfamily.</text>
</comment>
<proteinExistence type="inferred from homology"/>
<keyword evidence="10 12" id="KW-0472">Membrane</keyword>